<keyword evidence="5" id="KW-0472">Membrane</keyword>
<dbReference type="Gene3D" id="3.40.190.10">
    <property type="entry name" value="Periplasmic binding protein-like II"/>
    <property type="match status" value="2"/>
</dbReference>
<comment type="subcellular location">
    <subcellularLocation>
        <location evidence="1">Endomembrane system</location>
    </subcellularLocation>
</comment>
<evidence type="ECO:0000313" key="7">
    <source>
        <dbReference type="Proteomes" id="UP000220836"/>
    </source>
</evidence>
<dbReference type="Pfam" id="PF13379">
    <property type="entry name" value="NMT1_2"/>
    <property type="match status" value="1"/>
</dbReference>
<proteinExistence type="predicted"/>
<name>A0A238K0E5_9RHOB</name>
<keyword evidence="4" id="KW-0997">Cell inner membrane</keyword>
<gene>
    <name evidence="6" type="primary">nrtA_2</name>
    <name evidence="6" type="ORF">PEV8663_00789</name>
</gene>
<evidence type="ECO:0000256" key="1">
    <source>
        <dbReference type="ARBA" id="ARBA00004308"/>
    </source>
</evidence>
<evidence type="ECO:0000256" key="2">
    <source>
        <dbReference type="ARBA" id="ARBA00022448"/>
    </source>
</evidence>
<reference evidence="6 7" key="1">
    <citation type="submission" date="2017-05" db="EMBL/GenBank/DDBJ databases">
        <authorList>
            <person name="Song R."/>
            <person name="Chenine A.L."/>
            <person name="Ruprecht R.M."/>
        </authorList>
    </citation>
    <scope>NUCLEOTIDE SEQUENCE [LARGE SCALE GENOMIC DNA]</scope>
    <source>
        <strain evidence="6 7">CECT 8663</strain>
    </source>
</reference>
<evidence type="ECO:0000313" key="6">
    <source>
        <dbReference type="EMBL" id="SMX36381.1"/>
    </source>
</evidence>
<evidence type="ECO:0000256" key="5">
    <source>
        <dbReference type="ARBA" id="ARBA00023136"/>
    </source>
</evidence>
<keyword evidence="2" id="KW-0813">Transport</keyword>
<dbReference type="SUPFAM" id="SSF53850">
    <property type="entry name" value="Periplasmic binding protein-like II"/>
    <property type="match status" value="1"/>
</dbReference>
<dbReference type="CDD" id="cd13553">
    <property type="entry name" value="PBP2_NrtA_CpmA_like"/>
    <property type="match status" value="1"/>
</dbReference>
<accession>A0A238K0E5</accession>
<organism evidence="6 7">
    <name type="scientific">Pelagimonas varians</name>
    <dbReference type="NCBI Taxonomy" id="696760"/>
    <lineage>
        <taxon>Bacteria</taxon>
        <taxon>Pseudomonadati</taxon>
        <taxon>Pseudomonadota</taxon>
        <taxon>Alphaproteobacteria</taxon>
        <taxon>Rhodobacterales</taxon>
        <taxon>Roseobacteraceae</taxon>
        <taxon>Pelagimonas</taxon>
    </lineage>
</organism>
<dbReference type="OrthoDB" id="570524at2"/>
<evidence type="ECO:0000256" key="4">
    <source>
        <dbReference type="ARBA" id="ARBA00022519"/>
    </source>
</evidence>
<dbReference type="RefSeq" id="WP_097803317.1">
    <property type="nucleotide sequence ID" value="NZ_FXYH01000002.1"/>
</dbReference>
<sequence>MRKTTIPVGYIPLVDAAPLFVAQDMGFAAQEGLSLDLKRAPSWSSLRDMLAFGQVDAAHMLAPVPVATALGLGSAGAPLDALMVLSLNGNVIGVGRDLAARLADNGHDFDFADAHKAGRALIKAAQSPLRIGVPFPFSMHAELLYYWLSALGFPAPQNINIRTVPPALMADALRAGEVDAFCVGEPWGSISVDQSEGSLLLPGSAIWKRAPEKVLAVRRDWANSETALSQRLIRAIWRACQWLSDPDSRILAADLLSRSGHLDLPADIIDRALIGPLTVTQQGLQRNAPGFLEFHKGSANFPWRSQAQWIALQLASRMGMERGEAMRSAAEVFRSDIYRSALRGTAAELPGASSKLEGANERVTSVPAETGTLILPPDRFFDGVIFDPYDCG</sequence>
<dbReference type="AlphaFoldDB" id="A0A238K0E5"/>
<dbReference type="GO" id="GO:0012505">
    <property type="term" value="C:endomembrane system"/>
    <property type="evidence" value="ECO:0007669"/>
    <property type="project" value="UniProtKB-SubCell"/>
</dbReference>
<keyword evidence="7" id="KW-1185">Reference proteome</keyword>
<dbReference type="EMBL" id="FXYH01000002">
    <property type="protein sequence ID" value="SMX36381.1"/>
    <property type="molecule type" value="Genomic_DNA"/>
</dbReference>
<dbReference type="PANTHER" id="PTHR30024:SF43">
    <property type="entry name" value="BLL4572 PROTEIN"/>
    <property type="match status" value="1"/>
</dbReference>
<evidence type="ECO:0000256" key="3">
    <source>
        <dbReference type="ARBA" id="ARBA00022475"/>
    </source>
</evidence>
<protein>
    <submittedName>
        <fullName evidence="6">Nitrate transport protein NrtA</fullName>
    </submittedName>
</protein>
<dbReference type="InterPro" id="IPR044527">
    <property type="entry name" value="NrtA/CpmA_ABC-bd_dom"/>
</dbReference>
<dbReference type="PANTHER" id="PTHR30024">
    <property type="entry name" value="ALIPHATIC SULFONATES-BINDING PROTEIN-RELATED"/>
    <property type="match status" value="1"/>
</dbReference>
<dbReference type="Proteomes" id="UP000220836">
    <property type="component" value="Unassembled WGS sequence"/>
</dbReference>
<keyword evidence="3" id="KW-1003">Cell membrane</keyword>